<dbReference type="Proteomes" id="UP000243077">
    <property type="component" value="Chromosome"/>
</dbReference>
<keyword evidence="3" id="KW-1185">Reference proteome</keyword>
<evidence type="ECO:0000313" key="3">
    <source>
        <dbReference type="Proteomes" id="UP000243077"/>
    </source>
</evidence>
<dbReference type="AlphaFoldDB" id="A0A2L2BSF0"/>
<feature type="region of interest" description="Disordered" evidence="1">
    <location>
        <begin position="166"/>
        <end position="189"/>
    </location>
</feature>
<reference evidence="2 3" key="1">
    <citation type="submission" date="2018-02" db="EMBL/GenBank/DDBJ databases">
        <title>Complete genome of the streamlined marine actinobacterium Pontimonas salivibrio CL-TW6 adapted to coastal planktonic lifestype.</title>
        <authorList>
            <person name="Cho B.C."/>
            <person name="Hardies S.C."/>
            <person name="Jang G.I."/>
            <person name="Hwang C.Y."/>
        </authorList>
    </citation>
    <scope>NUCLEOTIDE SEQUENCE [LARGE SCALE GENOMIC DNA]</scope>
    <source>
        <strain evidence="2 3">CL-TW6</strain>
    </source>
</reference>
<evidence type="ECO:0000313" key="2">
    <source>
        <dbReference type="EMBL" id="AVG24542.1"/>
    </source>
</evidence>
<name>A0A2L2BSF0_9MICO</name>
<sequence>MLSTFYLFLVNLNNISQQPENYSYNDAALWSHEATLAPSGDDVQRASTLAQRFAVNRQRKEPVEIELPGRVRWTVAIRAVGAQWLSAETRGTEPRGLVISYRAIVAVTGLSTGNAVRAPVLTVGMFQAVAESIRRNPRVVLGVGGSQFVGVVAHLADDYLELLPRPGLPSSGTRSRGPVPGSEPSSSPESVVIPLMRVDYLRWLEPGDSF</sequence>
<dbReference type="KEGG" id="psai:C3B54_111607"/>
<feature type="compositionally biased region" description="Low complexity" evidence="1">
    <location>
        <begin position="174"/>
        <end position="189"/>
    </location>
</feature>
<protein>
    <submittedName>
        <fullName evidence="2">Uncharacterized protein</fullName>
    </submittedName>
</protein>
<dbReference type="RefSeq" id="WP_104914005.1">
    <property type="nucleotide sequence ID" value="NZ_CP026923.1"/>
</dbReference>
<accession>A0A2L2BSF0</accession>
<dbReference type="EMBL" id="CP026923">
    <property type="protein sequence ID" value="AVG24542.1"/>
    <property type="molecule type" value="Genomic_DNA"/>
</dbReference>
<proteinExistence type="predicted"/>
<evidence type="ECO:0000256" key="1">
    <source>
        <dbReference type="SAM" id="MobiDB-lite"/>
    </source>
</evidence>
<organism evidence="2 3">
    <name type="scientific">Pontimonas salivibrio</name>
    <dbReference type="NCBI Taxonomy" id="1159327"/>
    <lineage>
        <taxon>Bacteria</taxon>
        <taxon>Bacillati</taxon>
        <taxon>Actinomycetota</taxon>
        <taxon>Actinomycetes</taxon>
        <taxon>Micrococcales</taxon>
        <taxon>Microbacteriaceae</taxon>
        <taxon>Pontimonas</taxon>
    </lineage>
</organism>
<gene>
    <name evidence="2" type="ORF">C3B54_111607</name>
</gene>